<dbReference type="InterPro" id="IPR018378">
    <property type="entry name" value="C-type_lectin_CS"/>
</dbReference>
<dbReference type="Proteomes" id="UP001187415">
    <property type="component" value="Unassembled WGS sequence"/>
</dbReference>
<evidence type="ECO:0000259" key="4">
    <source>
        <dbReference type="PROSITE" id="PS50041"/>
    </source>
</evidence>
<dbReference type="Pfam" id="PF00059">
    <property type="entry name" value="Lectin_C"/>
    <property type="match status" value="1"/>
</dbReference>
<dbReference type="InterPro" id="IPR001304">
    <property type="entry name" value="C-type_lectin-like"/>
</dbReference>
<feature type="transmembrane region" description="Helical" evidence="3">
    <location>
        <begin position="32"/>
        <end position="52"/>
    </location>
</feature>
<evidence type="ECO:0000313" key="5">
    <source>
        <dbReference type="EMBL" id="KAK2840211.1"/>
    </source>
</evidence>
<dbReference type="SUPFAM" id="SSF56436">
    <property type="entry name" value="C-type lectin-like"/>
    <property type="match status" value="1"/>
</dbReference>
<sequence length="342" mass="38376">MEGVYANVKNDKSSDLAFSRNQRGQRSKERRFYGAIVLCLVLLNIFQLARLITLGVHYRDSSHRLAAELSAVKANLTECLNVSDHGVSSITAERDLLNACLIAKTEELNRIQTLSKQRQRSKERRFYGAIVLCLVLLNIFQLAGLITLGVHCRDSSHCLAAELSAVKANLTECLNVSDHGVSSITVERDLLNARLITKTEELNRLQSCPNKKTCQRGWRIFSCSCYFISSVSGSWETGRDDCRAKGADLVVIDSDEEQTFVSGLTQQSAWIGLNDREREGTWKRIDDSPLIKTHWAKNQPDNGGGDPQWGEEDCAHVRNYENTLWSDLSCSASLHWICEKIP</sequence>
<gene>
    <name evidence="5" type="ORF">Q5P01_013951</name>
</gene>
<dbReference type="InterPro" id="IPR033989">
    <property type="entry name" value="CD209-like_CTLD"/>
</dbReference>
<dbReference type="GO" id="GO:0030246">
    <property type="term" value="F:carbohydrate binding"/>
    <property type="evidence" value="ECO:0007669"/>
    <property type="project" value="UniProtKB-KW"/>
</dbReference>
<accession>A0AA88SR59</accession>
<dbReference type="InterPro" id="IPR016186">
    <property type="entry name" value="C-type_lectin-like/link_sf"/>
</dbReference>
<feature type="transmembrane region" description="Helical" evidence="3">
    <location>
        <begin position="126"/>
        <end position="150"/>
    </location>
</feature>
<evidence type="ECO:0000256" key="2">
    <source>
        <dbReference type="ARBA" id="ARBA00023157"/>
    </source>
</evidence>
<proteinExistence type="predicted"/>
<evidence type="ECO:0000313" key="6">
    <source>
        <dbReference type="Proteomes" id="UP001187415"/>
    </source>
</evidence>
<dbReference type="AlphaFoldDB" id="A0AA88SR59"/>
<evidence type="ECO:0000256" key="3">
    <source>
        <dbReference type="SAM" id="Phobius"/>
    </source>
</evidence>
<organism evidence="5 6">
    <name type="scientific">Channa striata</name>
    <name type="common">Snakehead murrel</name>
    <name type="synonym">Ophicephalus striatus</name>
    <dbReference type="NCBI Taxonomy" id="64152"/>
    <lineage>
        <taxon>Eukaryota</taxon>
        <taxon>Metazoa</taxon>
        <taxon>Chordata</taxon>
        <taxon>Craniata</taxon>
        <taxon>Vertebrata</taxon>
        <taxon>Euteleostomi</taxon>
        <taxon>Actinopterygii</taxon>
        <taxon>Neopterygii</taxon>
        <taxon>Teleostei</taxon>
        <taxon>Neoteleostei</taxon>
        <taxon>Acanthomorphata</taxon>
        <taxon>Anabantaria</taxon>
        <taxon>Anabantiformes</taxon>
        <taxon>Channoidei</taxon>
        <taxon>Channidae</taxon>
        <taxon>Channa</taxon>
    </lineage>
</organism>
<dbReference type="CDD" id="cd03590">
    <property type="entry name" value="CLECT_DC-SIGN_like"/>
    <property type="match status" value="1"/>
</dbReference>
<keyword evidence="3" id="KW-1133">Transmembrane helix</keyword>
<dbReference type="PANTHER" id="PTHR22803">
    <property type="entry name" value="MANNOSE, PHOSPHOLIPASE, LECTIN RECEPTOR RELATED"/>
    <property type="match status" value="1"/>
</dbReference>
<dbReference type="Gene3D" id="3.10.100.10">
    <property type="entry name" value="Mannose-Binding Protein A, subunit A"/>
    <property type="match status" value="1"/>
</dbReference>
<keyword evidence="6" id="KW-1185">Reference proteome</keyword>
<keyword evidence="2" id="KW-1015">Disulfide bond</keyword>
<dbReference type="InterPro" id="IPR050111">
    <property type="entry name" value="C-type_lectin/snaclec_domain"/>
</dbReference>
<dbReference type="PROSITE" id="PS50041">
    <property type="entry name" value="C_TYPE_LECTIN_2"/>
    <property type="match status" value="1"/>
</dbReference>
<name>A0AA88SR59_CHASR</name>
<evidence type="ECO:0000256" key="1">
    <source>
        <dbReference type="ARBA" id="ARBA00022734"/>
    </source>
</evidence>
<feature type="domain" description="C-type lectin" evidence="4">
    <location>
        <begin position="221"/>
        <end position="339"/>
    </location>
</feature>
<comment type="caution">
    <text evidence="5">The sequence shown here is derived from an EMBL/GenBank/DDBJ whole genome shotgun (WGS) entry which is preliminary data.</text>
</comment>
<keyword evidence="3" id="KW-0472">Membrane</keyword>
<dbReference type="InterPro" id="IPR016187">
    <property type="entry name" value="CTDL_fold"/>
</dbReference>
<dbReference type="PROSITE" id="PS00615">
    <property type="entry name" value="C_TYPE_LECTIN_1"/>
    <property type="match status" value="1"/>
</dbReference>
<keyword evidence="1" id="KW-0430">Lectin</keyword>
<protein>
    <recommendedName>
        <fullName evidence="4">C-type lectin domain-containing protein</fullName>
    </recommendedName>
</protein>
<dbReference type="EMBL" id="JAUPFM010000010">
    <property type="protein sequence ID" value="KAK2840211.1"/>
    <property type="molecule type" value="Genomic_DNA"/>
</dbReference>
<dbReference type="SMART" id="SM00034">
    <property type="entry name" value="CLECT"/>
    <property type="match status" value="1"/>
</dbReference>
<keyword evidence="3" id="KW-0812">Transmembrane</keyword>
<reference evidence="5" key="1">
    <citation type="submission" date="2023-07" db="EMBL/GenBank/DDBJ databases">
        <title>Chromosome-level Genome Assembly of Striped Snakehead (Channa striata).</title>
        <authorList>
            <person name="Liu H."/>
        </authorList>
    </citation>
    <scope>NUCLEOTIDE SEQUENCE</scope>
    <source>
        <strain evidence="5">Gz</strain>
        <tissue evidence="5">Muscle</tissue>
    </source>
</reference>